<sequence length="740" mass="76435">MPDKKITELPVVSTISDLDIAPVVQGGLISGETRRTTVAQLRSGILAERPLHVREFGAVGDGTTDDTAAINAAISAAFALGGGTVLLGPRRYLVNSGELLVRENVILQGQLHQGGFRMNSDYATVRYTIVLNPAYTIRVQRNGGIHGVAIMRSGMTRATTLRQGLDEAAAFAGTAVTLGNGAAGGSAGNGADSSLTRLLILGFNWGIWSEGNARVRISDILGDCTNGLYLGRSFDVSRISEVNWHPLLTTARSWSNTRIPIAAVENNGSGLFRITTASPHGLASGDMINVAEVRGSGAPACYGRWVVTVVDGSRLDLRGSSFAGLWGSGGAVYINPNRRLGSAFVINDADMASFENCFEYGHEIGFDVQNAVHAGHFSNVGTDGWNDMADPSTVGIRIAGTSLRTKWVGGFISSKGCSVQVTTTGAEQHEIIGVDVTGGARRIAEVLSGQLSFVGCDFTGAPGTGNVTISAIHLGSGTGSLIVTGCDTSPVTFTADNAAAMQKLQLAANRPGTSTPNTQRIAAGRLELASVSAAAAIETRLSTDVDGAVNIHRRSATDGAQLTLANSASSVVAQLSVASNDLVLETRSGATVTERLRMASNGTLTVGTGPLVLAADPTAALHAATRQYVDAQFTDRRMTTVLLSGATALAQASHNARMLIANPGTTLSINWASTGDGFSCSVVNRTGGDLALTLSGFTGSTPSNSDGFTKIRSGGVATLLLYSPDGGTTRICHLTGAGAP</sequence>
<gene>
    <name evidence="2" type="ORF">BKE38_27410</name>
</gene>
<feature type="domain" description="Rhamnogalacturonase A/B/Epimerase-like pectate lyase" evidence="1">
    <location>
        <begin position="53"/>
        <end position="110"/>
    </location>
</feature>
<protein>
    <recommendedName>
        <fullName evidence="1">Rhamnogalacturonase A/B/Epimerase-like pectate lyase domain-containing protein</fullName>
    </recommendedName>
</protein>
<dbReference type="SUPFAM" id="SSF51126">
    <property type="entry name" value="Pectin lyase-like"/>
    <property type="match status" value="1"/>
</dbReference>
<accession>A0A1V2GUU9</accession>
<keyword evidence="3" id="KW-1185">Reference proteome</keyword>
<dbReference type="EMBL" id="MLCO01000390">
    <property type="protein sequence ID" value="ONG44742.1"/>
    <property type="molecule type" value="Genomic_DNA"/>
</dbReference>
<dbReference type="Pfam" id="PF12708">
    <property type="entry name" value="Pect-lyase_RHGA_epim"/>
    <property type="match status" value="1"/>
</dbReference>
<dbReference type="Proteomes" id="UP000188879">
    <property type="component" value="Unassembled WGS sequence"/>
</dbReference>
<evidence type="ECO:0000259" key="1">
    <source>
        <dbReference type="Pfam" id="PF12708"/>
    </source>
</evidence>
<reference evidence="2 3" key="1">
    <citation type="submission" date="2016-10" db="EMBL/GenBank/DDBJ databases">
        <title>Draft Genome sequence of Roseomonas sp. strain M3.</title>
        <authorList>
            <person name="Subhash Y."/>
            <person name="Lee S."/>
        </authorList>
    </citation>
    <scope>NUCLEOTIDE SEQUENCE [LARGE SCALE GENOMIC DNA]</scope>
    <source>
        <strain evidence="2 3">M3</strain>
    </source>
</reference>
<evidence type="ECO:0000313" key="3">
    <source>
        <dbReference type="Proteomes" id="UP000188879"/>
    </source>
</evidence>
<proteinExistence type="predicted"/>
<dbReference type="RefSeq" id="WP_076960404.1">
    <property type="nucleotide sequence ID" value="NZ_MLCO01000390.1"/>
</dbReference>
<dbReference type="OrthoDB" id="7273921at2"/>
<comment type="caution">
    <text evidence="2">The sequence shown here is derived from an EMBL/GenBank/DDBJ whole genome shotgun (WGS) entry which is preliminary data.</text>
</comment>
<organism evidence="2 3">
    <name type="scientific">Teichococcus deserti</name>
    <dbReference type="NCBI Taxonomy" id="1817963"/>
    <lineage>
        <taxon>Bacteria</taxon>
        <taxon>Pseudomonadati</taxon>
        <taxon>Pseudomonadota</taxon>
        <taxon>Alphaproteobacteria</taxon>
        <taxon>Acetobacterales</taxon>
        <taxon>Roseomonadaceae</taxon>
        <taxon>Roseomonas</taxon>
    </lineage>
</organism>
<dbReference type="AlphaFoldDB" id="A0A1V2GUU9"/>
<dbReference type="Gene3D" id="2.160.20.10">
    <property type="entry name" value="Single-stranded right-handed beta-helix, Pectin lyase-like"/>
    <property type="match status" value="1"/>
</dbReference>
<name>A0A1V2GUU9_9PROT</name>
<dbReference type="InterPro" id="IPR012334">
    <property type="entry name" value="Pectin_lyas_fold"/>
</dbReference>
<evidence type="ECO:0000313" key="2">
    <source>
        <dbReference type="EMBL" id="ONG44742.1"/>
    </source>
</evidence>
<dbReference type="InterPro" id="IPR011050">
    <property type="entry name" value="Pectin_lyase_fold/virulence"/>
</dbReference>
<dbReference type="InterPro" id="IPR024535">
    <property type="entry name" value="RHGA/B-epi-like_pectate_lyase"/>
</dbReference>